<evidence type="ECO:0008006" key="3">
    <source>
        <dbReference type="Google" id="ProtNLM"/>
    </source>
</evidence>
<dbReference type="InParanoid" id="A0A3M0CTI3"/>
<keyword evidence="2" id="KW-1185">Reference proteome</keyword>
<comment type="caution">
    <text evidence="1">The sequence shown here is derived from an EMBL/GenBank/DDBJ whole genome shotgun (WGS) entry which is preliminary data.</text>
</comment>
<sequence length="168" mass="18728">MSRLFDGYHYSEQPGEFTFVGAASCEKTEAAVDFYRQHVLPNGRLPKSALQIRPMSKFISHVWLVQHLVDEDAFKVTVWGTGSALITGQELSGRILADKQPLSKWVALYRDMLAVPTLRILHNRMNESNQGHIQTEVVSMPIWTEGEKPSHILSVFDVLPDGGTPGPG</sequence>
<gene>
    <name evidence="1" type="ORF">BXY39_0758</name>
</gene>
<dbReference type="EMBL" id="REFR01000009">
    <property type="protein sequence ID" value="RMB12265.1"/>
    <property type="molecule type" value="Genomic_DNA"/>
</dbReference>
<dbReference type="AlphaFoldDB" id="A0A3M0CTI3"/>
<dbReference type="RefSeq" id="WP_121937452.1">
    <property type="nucleotide sequence ID" value="NZ_REFR01000009.1"/>
</dbReference>
<proteinExistence type="predicted"/>
<protein>
    <recommendedName>
        <fullName evidence="3">PAS domain-containing protein</fullName>
    </recommendedName>
</protein>
<name>A0A3M0CTI3_9PROT</name>
<dbReference type="Proteomes" id="UP000271227">
    <property type="component" value="Unassembled WGS sequence"/>
</dbReference>
<organism evidence="1 2">
    <name type="scientific">Eilatimonas milleporae</name>
    <dbReference type="NCBI Taxonomy" id="911205"/>
    <lineage>
        <taxon>Bacteria</taxon>
        <taxon>Pseudomonadati</taxon>
        <taxon>Pseudomonadota</taxon>
        <taxon>Alphaproteobacteria</taxon>
        <taxon>Kordiimonadales</taxon>
        <taxon>Kordiimonadaceae</taxon>
        <taxon>Eilatimonas</taxon>
    </lineage>
</organism>
<reference evidence="1 2" key="1">
    <citation type="submission" date="2018-10" db="EMBL/GenBank/DDBJ databases">
        <title>Genomic Encyclopedia of Archaeal and Bacterial Type Strains, Phase II (KMG-II): from individual species to whole genera.</title>
        <authorList>
            <person name="Goeker M."/>
        </authorList>
    </citation>
    <scope>NUCLEOTIDE SEQUENCE [LARGE SCALE GENOMIC DNA]</scope>
    <source>
        <strain evidence="1 2">DSM 25217</strain>
    </source>
</reference>
<evidence type="ECO:0000313" key="1">
    <source>
        <dbReference type="EMBL" id="RMB12265.1"/>
    </source>
</evidence>
<accession>A0A3M0CTI3</accession>
<evidence type="ECO:0000313" key="2">
    <source>
        <dbReference type="Proteomes" id="UP000271227"/>
    </source>
</evidence>